<sequence length="387" mass="40357">MSDRSIRQRPLHLAVEVSGAGLHPGAWRRPEAPGAGVFEAGYHIGLAETAARGHLDFLAVSDSFGPPGADPSALRGSLDAVAVAARVAPVVPGIGLVPTATVTHTEPFHLSKAIATLDFVSSGRAGWEPAVSRTQAEADLFGRKNSAAPTVLWREAAEAIEVVVRLWDSWEDDAEIRDVATGRFIDRDKLHYIDFSGEFFSVKGPSITPRSPQAHPLIVLRGDEPEALAVGARWADVVRIVAPSVAAAAGARRRVRAAVADAGRDPDVVAVLLDVEVLLSDNADAARRDLAELDGWAGELPPSTLRVIGTPAELADTLADAYAAGAADGFTAVPLALPGGLAAIADGVVPLLTERGLFRAGYDEGATLRGRFGLARPANPYAQGASA</sequence>
<dbReference type="RefSeq" id="WP_169415376.1">
    <property type="nucleotide sequence ID" value="NZ_JAAXKZ010000126.1"/>
</dbReference>
<dbReference type="Proteomes" id="UP000586918">
    <property type="component" value="Unassembled WGS sequence"/>
</dbReference>
<comment type="similarity">
    <text evidence="5">Belongs to the NtaA/SnaA/DszA monooxygenase family.</text>
</comment>
<dbReference type="InterPro" id="IPR051260">
    <property type="entry name" value="Diverse_substr_monoxygenases"/>
</dbReference>
<reference evidence="8 9" key="1">
    <citation type="submission" date="2020-04" db="EMBL/GenBank/DDBJ databases">
        <authorList>
            <person name="Klaysubun C."/>
            <person name="Duangmal K."/>
            <person name="Lipun K."/>
        </authorList>
    </citation>
    <scope>NUCLEOTIDE SEQUENCE [LARGE SCALE GENOMIC DNA]</scope>
    <source>
        <strain evidence="8 9">DSM 45300</strain>
    </source>
</reference>
<protein>
    <submittedName>
        <fullName evidence="8">LLM class flavin-dependent oxidoreductase</fullName>
    </submittedName>
</protein>
<dbReference type="AlphaFoldDB" id="A0A848DQI0"/>
<dbReference type="PANTHER" id="PTHR30011">
    <property type="entry name" value="ALKANESULFONATE MONOOXYGENASE-RELATED"/>
    <property type="match status" value="1"/>
</dbReference>
<feature type="binding site" evidence="6">
    <location>
        <position position="99"/>
    </location>
    <ligand>
        <name>FMN</name>
        <dbReference type="ChEBI" id="CHEBI:58210"/>
    </ligand>
</feature>
<organism evidence="8 9">
    <name type="scientific">Pseudonocardia bannensis</name>
    <dbReference type="NCBI Taxonomy" id="630973"/>
    <lineage>
        <taxon>Bacteria</taxon>
        <taxon>Bacillati</taxon>
        <taxon>Actinomycetota</taxon>
        <taxon>Actinomycetes</taxon>
        <taxon>Pseudonocardiales</taxon>
        <taxon>Pseudonocardiaceae</taxon>
        <taxon>Pseudonocardia</taxon>
    </lineage>
</organism>
<keyword evidence="3" id="KW-0560">Oxidoreductase</keyword>
<proteinExistence type="inferred from homology"/>
<dbReference type="GO" id="GO:0004497">
    <property type="term" value="F:monooxygenase activity"/>
    <property type="evidence" value="ECO:0007669"/>
    <property type="project" value="UniProtKB-KW"/>
</dbReference>
<evidence type="ECO:0000259" key="7">
    <source>
        <dbReference type="Pfam" id="PF00296"/>
    </source>
</evidence>
<dbReference type="EMBL" id="JAAXKZ010000126">
    <property type="protein sequence ID" value="NMH94696.1"/>
    <property type="molecule type" value="Genomic_DNA"/>
</dbReference>
<dbReference type="PIRSF" id="PIRSF000337">
    <property type="entry name" value="NTA_MOA"/>
    <property type="match status" value="1"/>
</dbReference>
<evidence type="ECO:0000313" key="9">
    <source>
        <dbReference type="Proteomes" id="UP000586918"/>
    </source>
</evidence>
<comment type="caution">
    <text evidence="8">The sequence shown here is derived from an EMBL/GenBank/DDBJ whole genome shotgun (WGS) entry which is preliminary data.</text>
</comment>
<feature type="domain" description="Luciferase-like" evidence="7">
    <location>
        <begin position="28"/>
        <end position="300"/>
    </location>
</feature>
<evidence type="ECO:0000256" key="1">
    <source>
        <dbReference type="ARBA" id="ARBA00022630"/>
    </source>
</evidence>
<accession>A0A848DQI0</accession>
<gene>
    <name evidence="8" type="ORF">HF519_24610</name>
</gene>
<dbReference type="InterPro" id="IPR016215">
    <property type="entry name" value="NTA_MOA"/>
</dbReference>
<keyword evidence="9" id="KW-1185">Reference proteome</keyword>
<evidence type="ECO:0000256" key="4">
    <source>
        <dbReference type="ARBA" id="ARBA00023033"/>
    </source>
</evidence>
<evidence type="ECO:0000313" key="8">
    <source>
        <dbReference type="EMBL" id="NMH94696.1"/>
    </source>
</evidence>
<dbReference type="Gene3D" id="3.20.20.30">
    <property type="entry name" value="Luciferase-like domain"/>
    <property type="match status" value="1"/>
</dbReference>
<evidence type="ECO:0000256" key="6">
    <source>
        <dbReference type="PIRSR" id="PIRSR000337-1"/>
    </source>
</evidence>
<feature type="binding site" evidence="6">
    <location>
        <position position="62"/>
    </location>
    <ligand>
        <name>FMN</name>
        <dbReference type="ChEBI" id="CHEBI:58210"/>
    </ligand>
</feature>
<dbReference type="InterPro" id="IPR011251">
    <property type="entry name" value="Luciferase-like_dom"/>
</dbReference>
<dbReference type="PANTHER" id="PTHR30011:SF16">
    <property type="entry name" value="C2H2 FINGER DOMAIN TRANSCRIPTION FACTOR (EUROFUNG)-RELATED"/>
    <property type="match status" value="1"/>
</dbReference>
<keyword evidence="2 6" id="KW-0288">FMN</keyword>
<dbReference type="GO" id="GO:0016705">
    <property type="term" value="F:oxidoreductase activity, acting on paired donors, with incorporation or reduction of molecular oxygen"/>
    <property type="evidence" value="ECO:0007669"/>
    <property type="project" value="InterPro"/>
</dbReference>
<keyword evidence="4" id="KW-0503">Monooxygenase</keyword>
<dbReference type="SUPFAM" id="SSF51679">
    <property type="entry name" value="Bacterial luciferase-like"/>
    <property type="match status" value="1"/>
</dbReference>
<keyword evidence="1 6" id="KW-0285">Flavoprotein</keyword>
<dbReference type="InterPro" id="IPR036661">
    <property type="entry name" value="Luciferase-like_sf"/>
</dbReference>
<evidence type="ECO:0000256" key="2">
    <source>
        <dbReference type="ARBA" id="ARBA00022643"/>
    </source>
</evidence>
<evidence type="ECO:0000256" key="5">
    <source>
        <dbReference type="ARBA" id="ARBA00033748"/>
    </source>
</evidence>
<evidence type="ECO:0000256" key="3">
    <source>
        <dbReference type="ARBA" id="ARBA00023002"/>
    </source>
</evidence>
<dbReference type="Pfam" id="PF00296">
    <property type="entry name" value="Bac_luciferase"/>
    <property type="match status" value="1"/>
</dbReference>
<name>A0A848DQI0_9PSEU</name>